<evidence type="ECO:0000256" key="4">
    <source>
        <dbReference type="ARBA" id="ARBA00022989"/>
    </source>
</evidence>
<accession>A0A1H6BHC5</accession>
<evidence type="ECO:0000256" key="3">
    <source>
        <dbReference type="ARBA" id="ARBA00022692"/>
    </source>
</evidence>
<evidence type="ECO:0000256" key="2">
    <source>
        <dbReference type="ARBA" id="ARBA00022475"/>
    </source>
</evidence>
<evidence type="ECO:0000313" key="10">
    <source>
        <dbReference type="Proteomes" id="UP000236729"/>
    </source>
</evidence>
<dbReference type="EMBL" id="FOME01000015">
    <property type="protein sequence ID" value="SFE89266.1"/>
    <property type="molecule type" value="Genomic_DNA"/>
</dbReference>
<reference evidence="9 10" key="2">
    <citation type="submission" date="2016-10" db="EMBL/GenBank/DDBJ databases">
        <authorList>
            <person name="Varghese N."/>
            <person name="Submissions S."/>
        </authorList>
    </citation>
    <scope>NUCLEOTIDE SEQUENCE [LARGE SCALE GENOMIC DNA]</scope>
    <source>
        <strain evidence="10">ATCC 20501</strain>
        <strain evidence="8 9">CGMCC 4.3529</strain>
    </source>
</reference>
<feature type="transmembrane region" description="Helical" evidence="6">
    <location>
        <begin position="351"/>
        <end position="383"/>
    </location>
</feature>
<evidence type="ECO:0000256" key="5">
    <source>
        <dbReference type="ARBA" id="ARBA00023136"/>
    </source>
</evidence>
<feature type="transmembrane region" description="Helical" evidence="6">
    <location>
        <begin position="114"/>
        <end position="132"/>
    </location>
</feature>
<dbReference type="PANTHER" id="PTHR42770:SF13">
    <property type="entry name" value="L-METHIONINE_BRANCHED-CHAIN AMINO ACID EXPORTER YJEH"/>
    <property type="match status" value="1"/>
</dbReference>
<dbReference type="GO" id="GO:0022857">
    <property type="term" value="F:transmembrane transporter activity"/>
    <property type="evidence" value="ECO:0007669"/>
    <property type="project" value="InterPro"/>
</dbReference>
<evidence type="ECO:0000256" key="1">
    <source>
        <dbReference type="ARBA" id="ARBA00004651"/>
    </source>
</evidence>
<comment type="subcellular location">
    <subcellularLocation>
        <location evidence="1">Cell membrane</location>
        <topology evidence="1">Multi-pass membrane protein</topology>
    </subcellularLocation>
</comment>
<accession>A0A1I2E9I5</accession>
<keyword evidence="9" id="KW-1185">Reference proteome</keyword>
<feature type="transmembrane region" description="Helical" evidence="6">
    <location>
        <begin position="211"/>
        <end position="238"/>
    </location>
</feature>
<organism evidence="7 10">
    <name type="scientific">Saccharopolyspora kobensis</name>
    <dbReference type="NCBI Taxonomy" id="146035"/>
    <lineage>
        <taxon>Bacteria</taxon>
        <taxon>Bacillati</taxon>
        <taxon>Actinomycetota</taxon>
        <taxon>Actinomycetes</taxon>
        <taxon>Pseudonocardiales</taxon>
        <taxon>Pseudonocardiaceae</taxon>
        <taxon>Saccharopolyspora</taxon>
    </lineage>
</organism>
<keyword evidence="5 6" id="KW-0472">Membrane</keyword>
<dbReference type="EMBL" id="FNVB01000004">
    <property type="protein sequence ID" value="SEG60044.1"/>
    <property type="molecule type" value="Genomic_DNA"/>
</dbReference>
<dbReference type="AlphaFoldDB" id="A0A1H6BHC5"/>
<protein>
    <submittedName>
        <fullName evidence="7">Amino acid efflux transporter</fullName>
    </submittedName>
    <submittedName>
        <fullName evidence="8">Amino acid exporter, AAE family</fullName>
    </submittedName>
</protein>
<dbReference type="SMR" id="A0A1H6BHC5"/>
<dbReference type="Proteomes" id="UP000199690">
    <property type="component" value="Unassembled WGS sequence"/>
</dbReference>
<feature type="transmembrane region" description="Helical" evidence="6">
    <location>
        <begin position="36"/>
        <end position="57"/>
    </location>
</feature>
<dbReference type="PANTHER" id="PTHR42770">
    <property type="entry name" value="AMINO ACID TRANSPORTER-RELATED"/>
    <property type="match status" value="1"/>
</dbReference>
<dbReference type="InterPro" id="IPR050367">
    <property type="entry name" value="APC_superfamily"/>
</dbReference>
<evidence type="ECO:0000313" key="7">
    <source>
        <dbReference type="EMBL" id="SEG60044.1"/>
    </source>
</evidence>
<evidence type="ECO:0000313" key="8">
    <source>
        <dbReference type="EMBL" id="SFE89266.1"/>
    </source>
</evidence>
<feature type="transmembrane region" description="Helical" evidence="6">
    <location>
        <begin position="139"/>
        <end position="160"/>
    </location>
</feature>
<dbReference type="Pfam" id="PF13520">
    <property type="entry name" value="AA_permease_2"/>
    <property type="match status" value="1"/>
</dbReference>
<sequence>MSSVRGAALYIGALLGPSLLLLPGLAAALAGPASIVAWSGLLVLSGLLAWVFTSLGTRIGGGVAEYAAAGLGARAGRVVGWCFLSGVVAGAPVVCLIGGGYIADLVGGGMTAKLVAAALLLLVVVALTLGGARSSTAVQLVLVAVLVLLVAVAVIGSAPAGRAENWLPFAPHGWSSIGAAGSVLMLSFVGWEAIAPLTGRLRDPRAQLPRVIGAAFAITTLIYLALAASTISVLGARAAGDVPLADLLEVAVGATGPAVATTAAVTLTLAATNAYLTSAAVLTAELRGPASSSRGLQLAVLAAGLVLLGAAAADLVSTAQLVSIPTTLFLVVYLCCTAASVRVLSGPVRACAAVACAAVLGVLAFSGWALLVALPVAIGAAVLPERRPAPVG</sequence>
<dbReference type="Proteomes" id="UP000236729">
    <property type="component" value="Unassembled WGS sequence"/>
</dbReference>
<dbReference type="Gene3D" id="1.20.1740.10">
    <property type="entry name" value="Amino acid/polyamine transporter I"/>
    <property type="match status" value="1"/>
</dbReference>
<feature type="transmembrane region" description="Helical" evidence="6">
    <location>
        <begin position="322"/>
        <end position="344"/>
    </location>
</feature>
<keyword evidence="3 6" id="KW-0812">Transmembrane</keyword>
<evidence type="ECO:0000313" key="9">
    <source>
        <dbReference type="Proteomes" id="UP000199690"/>
    </source>
</evidence>
<feature type="transmembrane region" description="Helical" evidence="6">
    <location>
        <begin position="172"/>
        <end position="191"/>
    </location>
</feature>
<proteinExistence type="predicted"/>
<feature type="transmembrane region" description="Helical" evidence="6">
    <location>
        <begin position="78"/>
        <end position="102"/>
    </location>
</feature>
<feature type="transmembrane region" description="Helical" evidence="6">
    <location>
        <begin position="258"/>
        <end position="284"/>
    </location>
</feature>
<keyword evidence="4 6" id="KW-1133">Transmembrane helix</keyword>
<reference evidence="7" key="1">
    <citation type="submission" date="2016-10" db="EMBL/GenBank/DDBJ databases">
        <authorList>
            <person name="de Groot N.N."/>
        </authorList>
    </citation>
    <scope>NUCLEOTIDE SEQUENCE [LARGE SCALE GENOMIC DNA]</scope>
    <source>
        <strain evidence="7">ATCC 20501</strain>
    </source>
</reference>
<gene>
    <name evidence="7" type="ORF">SAMN02982929_02596</name>
    <name evidence="8" type="ORF">SAMN05216506_115169</name>
</gene>
<dbReference type="GO" id="GO:0005886">
    <property type="term" value="C:plasma membrane"/>
    <property type="evidence" value="ECO:0007669"/>
    <property type="project" value="UniProtKB-SubCell"/>
</dbReference>
<name>A0A1H6BHC5_9PSEU</name>
<keyword evidence="2" id="KW-1003">Cell membrane</keyword>
<dbReference type="InterPro" id="IPR002293">
    <property type="entry name" value="AA/rel_permease1"/>
</dbReference>
<feature type="transmembrane region" description="Helical" evidence="6">
    <location>
        <begin position="296"/>
        <end position="316"/>
    </location>
</feature>
<evidence type="ECO:0000256" key="6">
    <source>
        <dbReference type="SAM" id="Phobius"/>
    </source>
</evidence>